<feature type="region of interest" description="Disordered" evidence="1">
    <location>
        <begin position="1"/>
        <end position="22"/>
    </location>
</feature>
<protein>
    <submittedName>
        <fullName evidence="2">Uncharacterized protein</fullName>
    </submittedName>
</protein>
<accession>A0A448XAY6</accession>
<sequence length="92" mass="10009">MPGAHLGEQLNGKTGGTLPARSNTNSKLLVRYIDDYFVNHLSRHDKESLDSFLLSPAPRGVAVHSSGITAMIYQSCQGVMPHGQRQAINVLH</sequence>
<gene>
    <name evidence="2" type="ORF">PXEA_LOCUS25995</name>
</gene>
<dbReference type="Proteomes" id="UP000784294">
    <property type="component" value="Unassembled WGS sequence"/>
</dbReference>
<dbReference type="AlphaFoldDB" id="A0A448XAY6"/>
<evidence type="ECO:0000256" key="1">
    <source>
        <dbReference type="SAM" id="MobiDB-lite"/>
    </source>
</evidence>
<evidence type="ECO:0000313" key="3">
    <source>
        <dbReference type="Proteomes" id="UP000784294"/>
    </source>
</evidence>
<comment type="caution">
    <text evidence="2">The sequence shown here is derived from an EMBL/GenBank/DDBJ whole genome shotgun (WGS) entry which is preliminary data.</text>
</comment>
<name>A0A448XAY6_9PLAT</name>
<evidence type="ECO:0000313" key="2">
    <source>
        <dbReference type="EMBL" id="VEL32555.1"/>
    </source>
</evidence>
<organism evidence="2 3">
    <name type="scientific">Protopolystoma xenopodis</name>
    <dbReference type="NCBI Taxonomy" id="117903"/>
    <lineage>
        <taxon>Eukaryota</taxon>
        <taxon>Metazoa</taxon>
        <taxon>Spiralia</taxon>
        <taxon>Lophotrochozoa</taxon>
        <taxon>Platyhelminthes</taxon>
        <taxon>Monogenea</taxon>
        <taxon>Polyopisthocotylea</taxon>
        <taxon>Polystomatidea</taxon>
        <taxon>Polystomatidae</taxon>
        <taxon>Protopolystoma</taxon>
    </lineage>
</organism>
<keyword evidence="3" id="KW-1185">Reference proteome</keyword>
<dbReference type="EMBL" id="CAAALY010244339">
    <property type="protein sequence ID" value="VEL32555.1"/>
    <property type="molecule type" value="Genomic_DNA"/>
</dbReference>
<proteinExistence type="predicted"/>
<reference evidence="2" key="1">
    <citation type="submission" date="2018-11" db="EMBL/GenBank/DDBJ databases">
        <authorList>
            <consortium name="Pathogen Informatics"/>
        </authorList>
    </citation>
    <scope>NUCLEOTIDE SEQUENCE</scope>
</reference>